<comment type="caution">
    <text evidence="9">The sequence shown here is derived from an EMBL/GenBank/DDBJ whole genome shotgun (WGS) entry which is preliminary data.</text>
</comment>
<evidence type="ECO:0000256" key="6">
    <source>
        <dbReference type="ARBA" id="ARBA00022842"/>
    </source>
</evidence>
<dbReference type="SUPFAM" id="SSF88723">
    <property type="entry name" value="PIN domain-like"/>
    <property type="match status" value="1"/>
</dbReference>
<reference evidence="9 10" key="1">
    <citation type="submission" date="2012-04" db="EMBL/GenBank/DDBJ databases">
        <authorList>
            <person name="Genoscope - CEA"/>
        </authorList>
    </citation>
    <scope>NUCLEOTIDE SEQUENCE [LARGE SCALE GENOMIC DNA]</scope>
    <source>
        <strain evidence="9 10">9443</strain>
    </source>
</reference>
<dbReference type="Gene3D" id="3.40.50.1010">
    <property type="entry name" value="5'-nuclease"/>
    <property type="match status" value="1"/>
</dbReference>
<evidence type="ECO:0000256" key="3">
    <source>
        <dbReference type="ARBA" id="ARBA00022722"/>
    </source>
</evidence>
<name>I4G7Q2_MICAE</name>
<evidence type="ECO:0000256" key="7">
    <source>
        <dbReference type="ARBA" id="ARBA00038093"/>
    </source>
</evidence>
<organism evidence="9 10">
    <name type="scientific">Microcystis aeruginosa PCC 9443</name>
    <dbReference type="NCBI Taxonomy" id="1160281"/>
    <lineage>
        <taxon>Bacteria</taxon>
        <taxon>Bacillati</taxon>
        <taxon>Cyanobacteriota</taxon>
        <taxon>Cyanophyceae</taxon>
        <taxon>Oscillatoriophycideae</taxon>
        <taxon>Chroococcales</taxon>
        <taxon>Microcystaceae</taxon>
        <taxon>Microcystis</taxon>
    </lineage>
</organism>
<dbReference type="InterPro" id="IPR002716">
    <property type="entry name" value="PIN_dom"/>
</dbReference>
<evidence type="ECO:0000256" key="1">
    <source>
        <dbReference type="ARBA" id="ARBA00001946"/>
    </source>
</evidence>
<dbReference type="EMBL" id="CAIJ01000470">
    <property type="protein sequence ID" value="CCI03963.1"/>
    <property type="molecule type" value="Genomic_DNA"/>
</dbReference>
<evidence type="ECO:0000256" key="5">
    <source>
        <dbReference type="ARBA" id="ARBA00022801"/>
    </source>
</evidence>
<dbReference type="GO" id="GO:0004518">
    <property type="term" value="F:nuclease activity"/>
    <property type="evidence" value="ECO:0007669"/>
    <property type="project" value="UniProtKB-KW"/>
</dbReference>
<keyword evidence="5" id="KW-0378">Hydrolase</keyword>
<accession>I4G7Q2</accession>
<evidence type="ECO:0000259" key="8">
    <source>
        <dbReference type="Pfam" id="PF01850"/>
    </source>
</evidence>
<dbReference type="InterPro" id="IPR029060">
    <property type="entry name" value="PIN-like_dom_sf"/>
</dbReference>
<comment type="cofactor">
    <cofactor evidence="1">
        <name>Mg(2+)</name>
        <dbReference type="ChEBI" id="CHEBI:18420"/>
    </cofactor>
</comment>
<dbReference type="Pfam" id="PF01850">
    <property type="entry name" value="PIN"/>
    <property type="match status" value="1"/>
</dbReference>
<dbReference type="RefSeq" id="WP_002770351.1">
    <property type="nucleotide sequence ID" value="NZ_HE973005.1"/>
</dbReference>
<feature type="domain" description="PIN" evidence="8">
    <location>
        <begin position="8"/>
        <end position="129"/>
    </location>
</feature>
<evidence type="ECO:0000313" key="10">
    <source>
        <dbReference type="Proteomes" id="UP000003480"/>
    </source>
</evidence>
<evidence type="ECO:0000313" key="9">
    <source>
        <dbReference type="EMBL" id="CCI03963.1"/>
    </source>
</evidence>
<proteinExistence type="inferred from homology"/>
<dbReference type="InterPro" id="IPR050556">
    <property type="entry name" value="Type_II_TA_system_RNase"/>
</dbReference>
<dbReference type="HOGENOM" id="CLU_118482_5_2_3"/>
<protein>
    <submittedName>
        <fullName evidence="9">PilT protein domain protein</fullName>
    </submittedName>
</protein>
<evidence type="ECO:0000256" key="2">
    <source>
        <dbReference type="ARBA" id="ARBA00022649"/>
    </source>
</evidence>
<dbReference type="PANTHER" id="PTHR33653">
    <property type="entry name" value="RIBONUCLEASE VAPC2"/>
    <property type="match status" value="1"/>
</dbReference>
<sequence>MKTVPKAILDTDIISAIMRRNPLVIPKATEYLSQHSQFTFSLITRYEILRGLKAKNAIKQLKSFDEFCCQNIILPPTDEIIVQAADIYADLRTRGLPIGDADILIGATAIIFNLVVITNNESHFCRIPKLQVCNWLKS</sequence>
<dbReference type="GO" id="GO:0016787">
    <property type="term" value="F:hydrolase activity"/>
    <property type="evidence" value="ECO:0007669"/>
    <property type="project" value="UniProtKB-KW"/>
</dbReference>
<keyword evidence="6" id="KW-0460">Magnesium</keyword>
<keyword evidence="4" id="KW-0479">Metal-binding</keyword>
<dbReference type="Proteomes" id="UP000003480">
    <property type="component" value="Unassembled WGS sequence"/>
</dbReference>
<evidence type="ECO:0000256" key="4">
    <source>
        <dbReference type="ARBA" id="ARBA00022723"/>
    </source>
</evidence>
<keyword evidence="2" id="KW-1277">Toxin-antitoxin system</keyword>
<dbReference type="CDD" id="cd18744">
    <property type="entry name" value="PIN_VapC4-5_FitB-like"/>
    <property type="match status" value="1"/>
</dbReference>
<dbReference type="AlphaFoldDB" id="I4G7Q2"/>
<dbReference type="GO" id="GO:0046872">
    <property type="term" value="F:metal ion binding"/>
    <property type="evidence" value="ECO:0007669"/>
    <property type="project" value="UniProtKB-KW"/>
</dbReference>
<keyword evidence="3" id="KW-0540">Nuclease</keyword>
<gene>
    <name evidence="9" type="ORF">MICAC_5210001</name>
</gene>
<comment type="similarity">
    <text evidence="7">Belongs to the PINc/VapC protein family.</text>
</comment>
<dbReference type="PANTHER" id="PTHR33653:SF1">
    <property type="entry name" value="RIBONUCLEASE VAPC2"/>
    <property type="match status" value="1"/>
</dbReference>